<comment type="subcellular location">
    <subcellularLocation>
        <location evidence="1">Nucleus</location>
        <location evidence="1">Nucleolus</location>
    </subcellularLocation>
</comment>
<evidence type="ECO:0000256" key="4">
    <source>
        <dbReference type="ARBA" id="ARBA00023242"/>
    </source>
</evidence>
<evidence type="ECO:0000256" key="2">
    <source>
        <dbReference type="ARBA" id="ARBA00007175"/>
    </source>
</evidence>
<dbReference type="GO" id="GO:0005730">
    <property type="term" value="C:nucleolus"/>
    <property type="evidence" value="ECO:0007669"/>
    <property type="project" value="UniProtKB-SubCell"/>
</dbReference>
<dbReference type="PANTHER" id="PTHR14577">
    <property type="entry name" value="NUCLEOLAR PROTEIN 12"/>
    <property type="match status" value="1"/>
</dbReference>
<comment type="similarity">
    <text evidence="2">Belongs to the RRP17 family.</text>
</comment>
<dbReference type="GO" id="GO:0019843">
    <property type="term" value="F:rRNA binding"/>
    <property type="evidence" value="ECO:0007669"/>
    <property type="project" value="TreeGrafter"/>
</dbReference>
<dbReference type="EMBL" id="BSYO01000038">
    <property type="protein sequence ID" value="GMH30324.1"/>
    <property type="molecule type" value="Genomic_DNA"/>
</dbReference>
<proteinExistence type="inferred from homology"/>
<feature type="region of interest" description="Disordered" evidence="5">
    <location>
        <begin position="133"/>
        <end position="197"/>
    </location>
</feature>
<feature type="compositionally biased region" description="Basic and acidic residues" evidence="5">
    <location>
        <begin position="155"/>
        <end position="166"/>
    </location>
</feature>
<evidence type="ECO:0000256" key="1">
    <source>
        <dbReference type="ARBA" id="ARBA00004604"/>
    </source>
</evidence>
<organism evidence="6 7">
    <name type="scientific">Nepenthes gracilis</name>
    <name type="common">Slender pitcher plant</name>
    <dbReference type="NCBI Taxonomy" id="150966"/>
    <lineage>
        <taxon>Eukaryota</taxon>
        <taxon>Viridiplantae</taxon>
        <taxon>Streptophyta</taxon>
        <taxon>Embryophyta</taxon>
        <taxon>Tracheophyta</taxon>
        <taxon>Spermatophyta</taxon>
        <taxon>Magnoliopsida</taxon>
        <taxon>eudicotyledons</taxon>
        <taxon>Gunneridae</taxon>
        <taxon>Pentapetalae</taxon>
        <taxon>Caryophyllales</taxon>
        <taxon>Nepenthaceae</taxon>
        <taxon>Nepenthes</taxon>
    </lineage>
</organism>
<evidence type="ECO:0000313" key="6">
    <source>
        <dbReference type="EMBL" id="GMH30324.1"/>
    </source>
</evidence>
<evidence type="ECO:0000256" key="3">
    <source>
        <dbReference type="ARBA" id="ARBA00023054"/>
    </source>
</evidence>
<dbReference type="PANTHER" id="PTHR14577:SF0">
    <property type="entry name" value="NUCLEOLAR PROTEIN 12"/>
    <property type="match status" value="1"/>
</dbReference>
<comment type="caution">
    <text evidence="6">The sequence shown here is derived from an EMBL/GenBank/DDBJ whole genome shotgun (WGS) entry which is preliminary data.</text>
</comment>
<protein>
    <recommendedName>
        <fullName evidence="8">Nucleolar protein 12</fullName>
    </recommendedName>
</protein>
<reference evidence="6" key="1">
    <citation type="submission" date="2023-05" db="EMBL/GenBank/DDBJ databases">
        <title>Nepenthes gracilis genome sequencing.</title>
        <authorList>
            <person name="Fukushima K."/>
        </authorList>
    </citation>
    <scope>NUCLEOTIDE SEQUENCE</scope>
    <source>
        <strain evidence="6">SING2019-196</strain>
    </source>
</reference>
<keyword evidence="7" id="KW-1185">Reference proteome</keyword>
<keyword evidence="4" id="KW-0539">Nucleus</keyword>
<dbReference type="Proteomes" id="UP001279734">
    <property type="component" value="Unassembled WGS sequence"/>
</dbReference>
<feature type="compositionally biased region" description="Basic residues" evidence="5">
    <location>
        <begin position="44"/>
        <end position="55"/>
    </location>
</feature>
<evidence type="ECO:0000313" key="7">
    <source>
        <dbReference type="Proteomes" id="UP001279734"/>
    </source>
</evidence>
<dbReference type="Pfam" id="PF09805">
    <property type="entry name" value="Nop25"/>
    <property type="match status" value="1"/>
</dbReference>
<gene>
    <name evidence="6" type="ORF">Nepgr_032167</name>
</gene>
<accession>A0AAD3TJG6</accession>
<feature type="compositionally biased region" description="Basic residues" evidence="5">
    <location>
        <begin position="167"/>
        <end position="197"/>
    </location>
</feature>
<evidence type="ECO:0000256" key="5">
    <source>
        <dbReference type="SAM" id="MobiDB-lite"/>
    </source>
</evidence>
<feature type="region of interest" description="Disordered" evidence="5">
    <location>
        <begin position="44"/>
        <end position="116"/>
    </location>
</feature>
<feature type="compositionally biased region" description="Basic and acidic residues" evidence="5">
    <location>
        <begin position="56"/>
        <end position="80"/>
    </location>
</feature>
<keyword evidence="3" id="KW-0175">Coiled coil</keyword>
<sequence>MEADVEAAQASGIRARHIKKRALRNKALSVTFSGKDLMDFVSGFHKRKKKRRKEARQKQEEADRRKRIEERKKRRLERDYALYGGAPPATGAESDCQDHELDEECEPIPSVSGTMMYDNGSIKVTVTTSEIITREEEKHRDDKSAIAATGTSRQAAEKRIVSVRKEKSFKKVSKQRRRPKLRSKRDRKRGKNNKNRS</sequence>
<evidence type="ECO:0008006" key="8">
    <source>
        <dbReference type="Google" id="ProtNLM"/>
    </source>
</evidence>
<name>A0AAD3TJG6_NEPGR</name>
<dbReference type="InterPro" id="IPR019186">
    <property type="entry name" value="Nucleolar_protein_12"/>
</dbReference>
<dbReference type="AlphaFoldDB" id="A0AAD3TJG6"/>
<feature type="compositionally biased region" description="Basic and acidic residues" evidence="5">
    <location>
        <begin position="133"/>
        <end position="144"/>
    </location>
</feature>